<gene>
    <name evidence="1" type="ORF">FGD71_019590</name>
</gene>
<evidence type="ECO:0000313" key="2">
    <source>
        <dbReference type="Proteomes" id="UP000317378"/>
    </source>
</evidence>
<protein>
    <submittedName>
        <fullName evidence="1">Uncharacterized protein</fullName>
    </submittedName>
</protein>
<dbReference type="EMBL" id="VCHX02000133">
    <property type="protein sequence ID" value="TPQ20631.1"/>
    <property type="molecule type" value="Genomic_DNA"/>
</dbReference>
<name>A0A505DMJ7_9ACTN</name>
<evidence type="ECO:0000313" key="1">
    <source>
        <dbReference type="EMBL" id="TPQ20631.1"/>
    </source>
</evidence>
<dbReference type="AlphaFoldDB" id="A0A505DMJ7"/>
<proteinExistence type="predicted"/>
<comment type="caution">
    <text evidence="1">The sequence shown here is derived from an EMBL/GenBank/DDBJ whole genome shotgun (WGS) entry which is preliminary data.</text>
</comment>
<organism evidence="1 2">
    <name type="scientific">Streptomyces sporangiiformans</name>
    <dbReference type="NCBI Taxonomy" id="2315329"/>
    <lineage>
        <taxon>Bacteria</taxon>
        <taxon>Bacillati</taxon>
        <taxon>Actinomycetota</taxon>
        <taxon>Actinomycetes</taxon>
        <taxon>Kitasatosporales</taxon>
        <taxon>Streptomycetaceae</taxon>
        <taxon>Streptomyces</taxon>
    </lineage>
</organism>
<accession>A0A505DMJ7</accession>
<dbReference type="RefSeq" id="WP_119101762.1">
    <property type="nucleotide sequence ID" value="NZ_QXMJ01000133.1"/>
</dbReference>
<dbReference type="OrthoDB" id="3454650at2"/>
<keyword evidence="2" id="KW-1185">Reference proteome</keyword>
<sequence length="91" mass="9264">MSEVTQLAAYGTTEVWVAGAGVTLQRWNGSAWSEAEGPLAAPLTVGALATGPDGALWVAGAKDTSSSSSYSFAKLPWPDVAQLPPGEAQMA</sequence>
<dbReference type="Proteomes" id="UP000317378">
    <property type="component" value="Unassembled WGS sequence"/>
</dbReference>
<reference evidence="1 2" key="1">
    <citation type="submission" date="2019-06" db="EMBL/GenBank/DDBJ databases">
        <title>Streptomyces sporangiiformans sp. nov., a novel actinomycete isolated from soil in Mount Song.</title>
        <authorList>
            <person name="Han L."/>
        </authorList>
    </citation>
    <scope>NUCLEOTIDE SEQUENCE [LARGE SCALE GENOMIC DNA]</scope>
    <source>
        <strain evidence="1 2">NEAU-SSA 1</strain>
    </source>
</reference>